<evidence type="ECO:0000259" key="6">
    <source>
        <dbReference type="PROSITE" id="PS50042"/>
    </source>
</evidence>
<dbReference type="SUPFAM" id="SSF51206">
    <property type="entry name" value="cAMP-binding domain-like"/>
    <property type="match status" value="2"/>
</dbReference>
<evidence type="ECO:0000256" key="1">
    <source>
        <dbReference type="ARBA" id="ARBA00010829"/>
    </source>
</evidence>
<dbReference type="InterPro" id="IPR018490">
    <property type="entry name" value="cNMP-bd_dom_sf"/>
</dbReference>
<dbReference type="PANTHER" id="PTHR23113">
    <property type="entry name" value="GUANINE NUCLEOTIDE EXCHANGE FACTOR"/>
    <property type="match status" value="1"/>
</dbReference>
<dbReference type="PROSITE" id="PS50200">
    <property type="entry name" value="RA"/>
    <property type="match status" value="1"/>
</dbReference>
<dbReference type="InterPro" id="IPR036964">
    <property type="entry name" value="RASGEF_cat_dom_sf"/>
</dbReference>
<dbReference type="AlphaFoldDB" id="A0A914X9L4"/>
<dbReference type="GO" id="GO:0005886">
    <property type="term" value="C:plasma membrane"/>
    <property type="evidence" value="ECO:0007669"/>
    <property type="project" value="TreeGrafter"/>
</dbReference>
<dbReference type="InterPro" id="IPR029071">
    <property type="entry name" value="Ubiquitin-like_domsf"/>
</dbReference>
<dbReference type="PROSITE" id="PS50042">
    <property type="entry name" value="CNMP_BINDING_3"/>
    <property type="match status" value="2"/>
</dbReference>
<accession>A0A914X9L4</accession>
<dbReference type="Pfam" id="PF00027">
    <property type="entry name" value="cNMP_binding"/>
    <property type="match status" value="2"/>
</dbReference>
<dbReference type="InterPro" id="IPR000651">
    <property type="entry name" value="Ras-like_Gua-exchang_fac_N"/>
</dbReference>
<dbReference type="Gene3D" id="1.10.8.1240">
    <property type="match status" value="1"/>
</dbReference>
<dbReference type="SMART" id="SM00147">
    <property type="entry name" value="RasGEF"/>
    <property type="match status" value="1"/>
</dbReference>
<dbReference type="SUPFAM" id="SSF48366">
    <property type="entry name" value="Ras GEF"/>
    <property type="match status" value="1"/>
</dbReference>
<dbReference type="Gene3D" id="1.20.870.10">
    <property type="entry name" value="Son of sevenless (SoS) protein Chain: S domain 1"/>
    <property type="match status" value="1"/>
</dbReference>
<dbReference type="Pfam" id="PF00617">
    <property type="entry name" value="RasGEF"/>
    <property type="match status" value="1"/>
</dbReference>
<evidence type="ECO:0000313" key="10">
    <source>
        <dbReference type="WBParaSite" id="PSAMB.scaffold69size87481.g1364.t1"/>
    </source>
</evidence>
<dbReference type="GO" id="GO:0005085">
    <property type="term" value="F:guanyl-nucleotide exchange factor activity"/>
    <property type="evidence" value="ECO:0007669"/>
    <property type="project" value="UniProtKB-KW"/>
</dbReference>
<keyword evidence="2 3" id="KW-0344">Guanine-nucleotide releasing factor</keyword>
<evidence type="ECO:0000259" key="8">
    <source>
        <dbReference type="PROSITE" id="PS50212"/>
    </source>
</evidence>
<dbReference type="SUPFAM" id="SSF54236">
    <property type="entry name" value="Ubiquitin-like"/>
    <property type="match status" value="1"/>
</dbReference>
<dbReference type="SMART" id="SM00229">
    <property type="entry name" value="RasGEFN"/>
    <property type="match status" value="1"/>
</dbReference>
<name>A0A914X9L4_9BILA</name>
<dbReference type="GO" id="GO:0007265">
    <property type="term" value="P:Ras protein signal transduction"/>
    <property type="evidence" value="ECO:0007669"/>
    <property type="project" value="TreeGrafter"/>
</dbReference>
<evidence type="ECO:0000256" key="3">
    <source>
        <dbReference type="PROSITE-ProRule" id="PRU00168"/>
    </source>
</evidence>
<dbReference type="InterPro" id="IPR008937">
    <property type="entry name" value="Ras-like_GEF"/>
</dbReference>
<proteinExistence type="inferred from homology"/>
<feature type="domain" description="Cyclic nucleotide-binding" evidence="6">
    <location>
        <begin position="382"/>
        <end position="483"/>
    </location>
</feature>
<evidence type="ECO:0000256" key="4">
    <source>
        <dbReference type="SAM" id="MobiDB-lite"/>
    </source>
</evidence>
<feature type="domain" description="Cyclic nucleotide-binding" evidence="6">
    <location>
        <begin position="74"/>
        <end position="191"/>
    </location>
</feature>
<reference evidence="10" key="1">
    <citation type="submission" date="2022-11" db="UniProtKB">
        <authorList>
            <consortium name="WormBaseParasite"/>
        </authorList>
    </citation>
    <scope>IDENTIFICATION</scope>
</reference>
<feature type="region of interest" description="Disordered" evidence="4">
    <location>
        <begin position="304"/>
        <end position="325"/>
    </location>
</feature>
<dbReference type="InterPro" id="IPR014710">
    <property type="entry name" value="RmlC-like_jellyroll"/>
</dbReference>
<feature type="region of interest" description="Disordered" evidence="4">
    <location>
        <begin position="1"/>
        <end position="55"/>
    </location>
</feature>
<dbReference type="InterPro" id="IPR001895">
    <property type="entry name" value="RASGEF_cat_dom"/>
</dbReference>
<dbReference type="PROSITE" id="PS00720">
    <property type="entry name" value="RASGEF"/>
    <property type="match status" value="1"/>
</dbReference>
<feature type="region of interest" description="Disordered" evidence="4">
    <location>
        <begin position="211"/>
        <end position="279"/>
    </location>
</feature>
<comment type="similarity">
    <text evidence="1">Belongs to the RAPGEF2 family.</text>
</comment>
<feature type="domain" description="Ras-GEF" evidence="5">
    <location>
        <begin position="816"/>
        <end position="1051"/>
    </location>
</feature>
<dbReference type="PANTHER" id="PTHR23113:SF327">
    <property type="entry name" value="EXCHANGE PROTEIN DIRECTLY ACTIVATED BY CAMP, ISOFORM E"/>
    <property type="match status" value="1"/>
</dbReference>
<dbReference type="InterPro" id="IPR000159">
    <property type="entry name" value="RA_dom"/>
</dbReference>
<feature type="domain" description="Ras-associating" evidence="7">
    <location>
        <begin position="709"/>
        <end position="790"/>
    </location>
</feature>
<sequence length="1057" mass="118411">MTARRDRPLHALGCPANVDRPSRRPRAPPNIIVDGCDAPPSSSSSANRSTKQERRVGRLRAMAEPLERLQSLEPLADVSRSVLEQLVENASLDELSTGIVLFREGDPAADWYLLLSGAVNIVLGAVNKASTAIPVSTLTAGALFGEIPQRSASTSSFTPPPHCCSALVRTDAQLLRIDQADFANVLRSSGDQLHSVAIVLADIIASKLSEADRPTRRRLPSEPGPRQRHQGQQQTPKMAEQQGYQSTPPAPRDRQIYPLPAPRSRQHSRSRRNSAADNFAQERHFERLPEAAVSSAVYDQPPFASGDISWRDPRAPSPSDDQVPDDLADEQERAIIELPSALLFLSTIGPDALFRMILQKASHERTAEELELVYEEMLHVKALAHLSTMVKRELASVLIFEHHAHAGTVLFHQGDEGKSWYIILKGSVNVSIHGKGVVCTLHEGDDFGKLALVNDAPRAATIALREDNSHFLRVDKHDFNRILRDVEANTVRLKEHGQDVLVLEKIIVRSDALCQLSSSSHAPQPPQQHRYSVMAGLPEKMLEYLLETRIESHKDDSIPDTFLEDFILTHLIFMPTNVLSNSLKVYYQRGCSVRDNFEKPMQNPAAAVGEQLLACKRRVVGFVNAWIGAIGLSFFCDPVGNAFIEELYCAALEDRNHLSGMDIMIRQMEELMALRERAMQMCTRKPAVVLDCGTYRVDAPAPNSVMQFDTCIYRIHATDGAYFTLKTRLDKTAAQICQAAAQKLSMGTGQGLDLVEVKANGERVVFAPTEVGVPTMLSLNGRLFLSFKDQIDSLVPLPDQDGPMESVHCATLELLSSCELAYQLALIHWQLLHATHDIELISQVIGRDRFAGRVPCNLDLLVRRFNEVQFWTTTEVLLAPNASKRIHLLKKFIKIATQAKMNQDLMSFFAIVLGLSNVAVSRLTHTWDKLPNKFRRQFLEFEGLLDPSRNHRAYRLMVHKMAPPVIPFVPLLLKDLTFVHEGNKTYFDGLINFEKMHMIAQTLRAFRHCKSKPFDLHVPKNSNDAQQLVRNFKVIDNQRRLMELSYQIEPSRLKNNH</sequence>
<dbReference type="WBParaSite" id="PSAMB.scaffold69size87481.g1364.t1">
    <property type="protein sequence ID" value="PSAMB.scaffold69size87481.g1364.t1"/>
    <property type="gene ID" value="PSAMB.scaffold69size87481.g1364"/>
</dbReference>
<evidence type="ECO:0000259" key="5">
    <source>
        <dbReference type="PROSITE" id="PS50009"/>
    </source>
</evidence>
<protein>
    <submittedName>
        <fullName evidence="10">Rap guanine nucleotide exchange factor 4</fullName>
    </submittedName>
</protein>
<evidence type="ECO:0000256" key="2">
    <source>
        <dbReference type="ARBA" id="ARBA00022658"/>
    </source>
</evidence>
<evidence type="ECO:0000259" key="7">
    <source>
        <dbReference type="PROSITE" id="PS50200"/>
    </source>
</evidence>
<dbReference type="PRINTS" id="PR00103">
    <property type="entry name" value="CAMPKINASE"/>
</dbReference>
<keyword evidence="9" id="KW-1185">Reference proteome</keyword>
<dbReference type="CDD" id="cd00155">
    <property type="entry name" value="RasGEF"/>
    <property type="match status" value="1"/>
</dbReference>
<evidence type="ECO:0000313" key="9">
    <source>
        <dbReference type="Proteomes" id="UP000887566"/>
    </source>
</evidence>
<dbReference type="Proteomes" id="UP000887566">
    <property type="component" value="Unplaced"/>
</dbReference>
<dbReference type="Gene3D" id="1.10.840.10">
    <property type="entry name" value="Ras guanine-nucleotide exchange factors catalytic domain"/>
    <property type="match status" value="1"/>
</dbReference>
<dbReference type="InterPro" id="IPR023578">
    <property type="entry name" value="Ras_GEF_dom_sf"/>
</dbReference>
<dbReference type="Gene3D" id="3.10.20.90">
    <property type="entry name" value="Phosphatidylinositol 3-kinase Catalytic Subunit, Chain A, domain 1"/>
    <property type="match status" value="1"/>
</dbReference>
<dbReference type="SMART" id="SM00100">
    <property type="entry name" value="cNMP"/>
    <property type="match status" value="2"/>
</dbReference>
<dbReference type="Pfam" id="PF00618">
    <property type="entry name" value="RasGEF_N"/>
    <property type="match status" value="1"/>
</dbReference>
<dbReference type="CDD" id="cd06224">
    <property type="entry name" value="REM"/>
    <property type="match status" value="1"/>
</dbReference>
<feature type="domain" description="N-terminal Ras-GEF" evidence="8">
    <location>
        <begin position="529"/>
        <end position="672"/>
    </location>
</feature>
<dbReference type="Gene3D" id="2.60.120.10">
    <property type="entry name" value="Jelly Rolls"/>
    <property type="match status" value="2"/>
</dbReference>
<dbReference type="PROSITE" id="PS50009">
    <property type="entry name" value="RASGEF_CAT"/>
    <property type="match status" value="1"/>
</dbReference>
<dbReference type="InterPro" id="IPR000595">
    <property type="entry name" value="cNMP-bd_dom"/>
</dbReference>
<dbReference type="PROSITE" id="PS50212">
    <property type="entry name" value="RASGEF_NTER"/>
    <property type="match status" value="1"/>
</dbReference>
<dbReference type="CDD" id="cd00038">
    <property type="entry name" value="CAP_ED"/>
    <property type="match status" value="2"/>
</dbReference>
<dbReference type="InterPro" id="IPR019804">
    <property type="entry name" value="Ras_G-nucl-exch_fac_CS"/>
</dbReference>
<organism evidence="9 10">
    <name type="scientific">Plectus sambesii</name>
    <dbReference type="NCBI Taxonomy" id="2011161"/>
    <lineage>
        <taxon>Eukaryota</taxon>
        <taxon>Metazoa</taxon>
        <taxon>Ecdysozoa</taxon>
        <taxon>Nematoda</taxon>
        <taxon>Chromadorea</taxon>
        <taxon>Plectida</taxon>
        <taxon>Plectina</taxon>
        <taxon>Plectoidea</taxon>
        <taxon>Plectidae</taxon>
        <taxon>Plectus</taxon>
    </lineage>
</organism>